<evidence type="ECO:0000313" key="3">
    <source>
        <dbReference type="Proteomes" id="UP000826656"/>
    </source>
</evidence>
<proteinExistence type="predicted"/>
<feature type="compositionally biased region" description="Polar residues" evidence="1">
    <location>
        <begin position="1"/>
        <end position="12"/>
    </location>
</feature>
<sequence>MTSTAVSGNKSTEIVHLNESLSPEEAGKVDKEESKALQLKEQDEAANCIEEDVIPLKMQLPVEEFVQDTNTSEWIQQHIIKLRG</sequence>
<protein>
    <submittedName>
        <fullName evidence="2">Uncharacterized protein</fullName>
    </submittedName>
</protein>
<keyword evidence="3" id="KW-1185">Reference proteome</keyword>
<accession>A0ABQ7VXA2</accession>
<feature type="region of interest" description="Disordered" evidence="1">
    <location>
        <begin position="1"/>
        <end position="34"/>
    </location>
</feature>
<gene>
    <name evidence="2" type="ORF">KY290_010216</name>
</gene>
<reference evidence="2 3" key="1">
    <citation type="journal article" date="2021" name="bioRxiv">
        <title>Chromosome-scale and haplotype-resolved genome assembly of a tetraploid potato cultivar.</title>
        <authorList>
            <person name="Sun H."/>
            <person name="Jiao W.-B."/>
            <person name="Krause K."/>
            <person name="Campoy J.A."/>
            <person name="Goel M."/>
            <person name="Folz-Donahue K."/>
            <person name="Kukat C."/>
            <person name="Huettel B."/>
            <person name="Schneeberger K."/>
        </authorList>
    </citation>
    <scope>NUCLEOTIDE SEQUENCE [LARGE SCALE GENOMIC DNA]</scope>
    <source>
        <strain evidence="2">SolTubOtavaFocal</strain>
        <tissue evidence="2">Leaves</tissue>
    </source>
</reference>
<name>A0ABQ7VXA2_SOLTU</name>
<evidence type="ECO:0000256" key="1">
    <source>
        <dbReference type="SAM" id="MobiDB-lite"/>
    </source>
</evidence>
<dbReference type="Proteomes" id="UP000826656">
    <property type="component" value="Unassembled WGS sequence"/>
</dbReference>
<feature type="compositionally biased region" description="Basic and acidic residues" evidence="1">
    <location>
        <begin position="25"/>
        <end position="34"/>
    </location>
</feature>
<comment type="caution">
    <text evidence="2">The sequence shown here is derived from an EMBL/GenBank/DDBJ whole genome shotgun (WGS) entry which is preliminary data.</text>
</comment>
<organism evidence="2 3">
    <name type="scientific">Solanum tuberosum</name>
    <name type="common">Potato</name>
    <dbReference type="NCBI Taxonomy" id="4113"/>
    <lineage>
        <taxon>Eukaryota</taxon>
        <taxon>Viridiplantae</taxon>
        <taxon>Streptophyta</taxon>
        <taxon>Embryophyta</taxon>
        <taxon>Tracheophyta</taxon>
        <taxon>Spermatophyta</taxon>
        <taxon>Magnoliopsida</taxon>
        <taxon>eudicotyledons</taxon>
        <taxon>Gunneridae</taxon>
        <taxon>Pentapetalae</taxon>
        <taxon>asterids</taxon>
        <taxon>lamiids</taxon>
        <taxon>Solanales</taxon>
        <taxon>Solanaceae</taxon>
        <taxon>Solanoideae</taxon>
        <taxon>Solaneae</taxon>
        <taxon>Solanum</taxon>
    </lineage>
</organism>
<evidence type="ECO:0000313" key="2">
    <source>
        <dbReference type="EMBL" id="KAH0773079.1"/>
    </source>
</evidence>
<dbReference type="EMBL" id="JAIVGD010000005">
    <property type="protein sequence ID" value="KAH0773079.1"/>
    <property type="molecule type" value="Genomic_DNA"/>
</dbReference>